<evidence type="ECO:0000313" key="1">
    <source>
        <dbReference type="EMBL" id="KAF5349913.1"/>
    </source>
</evidence>
<reference evidence="1 2" key="1">
    <citation type="journal article" date="2020" name="ISME J.">
        <title>Uncovering the hidden diversity of litter-decomposition mechanisms in mushroom-forming fungi.</title>
        <authorList>
            <person name="Floudas D."/>
            <person name="Bentzer J."/>
            <person name="Ahren D."/>
            <person name="Johansson T."/>
            <person name="Persson P."/>
            <person name="Tunlid A."/>
        </authorList>
    </citation>
    <scope>NUCLEOTIDE SEQUENCE [LARGE SCALE GENOMIC DNA]</scope>
    <source>
        <strain evidence="1 2">CBS 146.42</strain>
    </source>
</reference>
<name>A0A8H5CZE6_9AGAR</name>
<dbReference type="Gene3D" id="3.80.10.10">
    <property type="entry name" value="Ribonuclease Inhibitor"/>
    <property type="match status" value="1"/>
</dbReference>
<dbReference type="Proteomes" id="UP000559027">
    <property type="component" value="Unassembled WGS sequence"/>
</dbReference>
<dbReference type="InterPro" id="IPR032675">
    <property type="entry name" value="LRR_dom_sf"/>
</dbReference>
<keyword evidence="2" id="KW-1185">Reference proteome</keyword>
<dbReference type="AlphaFoldDB" id="A0A8H5CZE6"/>
<gene>
    <name evidence="1" type="ORF">D9756_009305</name>
</gene>
<organism evidence="1 2">
    <name type="scientific">Leucocoprinus leucothites</name>
    <dbReference type="NCBI Taxonomy" id="201217"/>
    <lineage>
        <taxon>Eukaryota</taxon>
        <taxon>Fungi</taxon>
        <taxon>Dikarya</taxon>
        <taxon>Basidiomycota</taxon>
        <taxon>Agaricomycotina</taxon>
        <taxon>Agaricomycetes</taxon>
        <taxon>Agaricomycetidae</taxon>
        <taxon>Agaricales</taxon>
        <taxon>Agaricineae</taxon>
        <taxon>Agaricaceae</taxon>
        <taxon>Leucocoprinus</taxon>
    </lineage>
</organism>
<sequence>MSPTFPLEIFEIIISYVPDDSTILTSLALASPNLTKCSQAHLFSHFRSDRWGVRSISQNSKDEAPSHLDAAKFLQSIIINPQLAIHVREFVAPSLGSRYSQPSDEAWLPLLNEALPLMINLKSLSLFTYTKFPITTLLDTLVRCEFRLYELRWNWVIRDPDAHQQELMSTFLTIQSELCSLSLKMTPLPPIPRHALPKLETLATTCSNILTILPGRKVETLDCLYIDPDDPDFDCMTPKSPLATPFRNVKRLCLGISTMWFRNMEPYFPSLEVLQTSVAMIRDYHFIASNFPKLRTIHITRGASTNEQGMMAKWLFSSLPALETVLWGPPFASQSPCAQPRYDCWMRNSMPVFLDAVEVHERTGLLLIDKLCPI</sequence>
<dbReference type="OrthoDB" id="2980971at2759"/>
<proteinExistence type="predicted"/>
<dbReference type="EMBL" id="JAACJO010000015">
    <property type="protein sequence ID" value="KAF5349913.1"/>
    <property type="molecule type" value="Genomic_DNA"/>
</dbReference>
<comment type="caution">
    <text evidence="1">The sequence shown here is derived from an EMBL/GenBank/DDBJ whole genome shotgun (WGS) entry which is preliminary data.</text>
</comment>
<accession>A0A8H5CZE6</accession>
<protein>
    <submittedName>
        <fullName evidence="1">Uncharacterized protein</fullName>
    </submittedName>
</protein>
<evidence type="ECO:0000313" key="2">
    <source>
        <dbReference type="Proteomes" id="UP000559027"/>
    </source>
</evidence>